<keyword evidence="2" id="KW-1185">Reference proteome</keyword>
<evidence type="ECO:0000313" key="1">
    <source>
        <dbReference type="EMBL" id="SMF39934.1"/>
    </source>
</evidence>
<evidence type="ECO:0000313" key="2">
    <source>
        <dbReference type="Proteomes" id="UP000192907"/>
    </source>
</evidence>
<reference evidence="2" key="1">
    <citation type="submission" date="2017-04" db="EMBL/GenBank/DDBJ databases">
        <authorList>
            <person name="Varghese N."/>
            <person name="Submissions S."/>
        </authorList>
    </citation>
    <scope>NUCLEOTIDE SEQUENCE [LARGE SCALE GENOMIC DNA]</scope>
    <source>
        <strain evidence="2">RKEM611</strain>
    </source>
</reference>
<dbReference type="RefSeq" id="WP_132320370.1">
    <property type="nucleotide sequence ID" value="NZ_FWZT01000012.1"/>
</dbReference>
<dbReference type="STRING" id="1513793.SAMN06296036_11246"/>
<gene>
    <name evidence="1" type="ORF">SAMN06296036_11246</name>
</gene>
<organism evidence="1 2">
    <name type="scientific">Pseudobacteriovorax antillogorgiicola</name>
    <dbReference type="NCBI Taxonomy" id="1513793"/>
    <lineage>
        <taxon>Bacteria</taxon>
        <taxon>Pseudomonadati</taxon>
        <taxon>Bdellovibrionota</taxon>
        <taxon>Oligoflexia</taxon>
        <taxon>Oligoflexales</taxon>
        <taxon>Pseudobacteriovoracaceae</taxon>
        <taxon>Pseudobacteriovorax</taxon>
    </lineage>
</organism>
<protein>
    <submittedName>
        <fullName evidence="1">Uncharacterized protein</fullName>
    </submittedName>
</protein>
<name>A0A1Y6C6Q3_9BACT</name>
<sequence length="116" mass="13113">MKYAVTLMIVFLGGLGIGKYSDFLSVQRESREVSMANKLSPEVPTKIDRSASTSLQTLSIELAKVDQQAIEQGLVEKLNRQDLPQAERERLESLLKLQTRLRLSYIEALMNEMSEP</sequence>
<accession>A0A1Y6C6Q3</accession>
<proteinExistence type="predicted"/>
<dbReference type="Proteomes" id="UP000192907">
    <property type="component" value="Unassembled WGS sequence"/>
</dbReference>
<dbReference type="EMBL" id="FWZT01000012">
    <property type="protein sequence ID" value="SMF39934.1"/>
    <property type="molecule type" value="Genomic_DNA"/>
</dbReference>
<dbReference type="AlphaFoldDB" id="A0A1Y6C6Q3"/>